<proteinExistence type="predicted"/>
<accession>A0ABD1DLX8</accession>
<reference evidence="1 2" key="1">
    <citation type="submission" date="2024-05" db="EMBL/GenBank/DDBJ databases">
        <title>Culex pipiens pipiens assembly and annotation.</title>
        <authorList>
            <person name="Alout H."/>
            <person name="Durand T."/>
        </authorList>
    </citation>
    <scope>NUCLEOTIDE SEQUENCE [LARGE SCALE GENOMIC DNA]</scope>
    <source>
        <strain evidence="1">HA-2024</strain>
        <tissue evidence="1">Whole body</tissue>
    </source>
</reference>
<comment type="caution">
    <text evidence="1">The sequence shown here is derived from an EMBL/GenBank/DDBJ whole genome shotgun (WGS) entry which is preliminary data.</text>
</comment>
<evidence type="ECO:0000313" key="2">
    <source>
        <dbReference type="Proteomes" id="UP001562425"/>
    </source>
</evidence>
<dbReference type="AlphaFoldDB" id="A0ABD1DLX8"/>
<feature type="non-terminal residue" evidence="1">
    <location>
        <position position="39"/>
    </location>
</feature>
<dbReference type="Proteomes" id="UP001562425">
    <property type="component" value="Unassembled WGS sequence"/>
</dbReference>
<evidence type="ECO:0000313" key="1">
    <source>
        <dbReference type="EMBL" id="KAL1400721.1"/>
    </source>
</evidence>
<keyword evidence="2" id="KW-1185">Reference proteome</keyword>
<gene>
    <name evidence="1" type="ORF">pipiens_007198</name>
</gene>
<sequence length="39" mass="4716">MDIVYRGLDRFELRHFPEVRPSNDHTALYNLSWDPDDPQ</sequence>
<name>A0ABD1DLX8_CULPP</name>
<organism evidence="1 2">
    <name type="scientific">Culex pipiens pipiens</name>
    <name type="common">Northern house mosquito</name>
    <dbReference type="NCBI Taxonomy" id="38569"/>
    <lineage>
        <taxon>Eukaryota</taxon>
        <taxon>Metazoa</taxon>
        <taxon>Ecdysozoa</taxon>
        <taxon>Arthropoda</taxon>
        <taxon>Hexapoda</taxon>
        <taxon>Insecta</taxon>
        <taxon>Pterygota</taxon>
        <taxon>Neoptera</taxon>
        <taxon>Endopterygota</taxon>
        <taxon>Diptera</taxon>
        <taxon>Nematocera</taxon>
        <taxon>Culicoidea</taxon>
        <taxon>Culicidae</taxon>
        <taxon>Culicinae</taxon>
        <taxon>Culicini</taxon>
        <taxon>Culex</taxon>
        <taxon>Culex</taxon>
    </lineage>
</organism>
<protein>
    <submittedName>
        <fullName evidence="1">Uncharacterized protein</fullName>
    </submittedName>
</protein>
<dbReference type="EMBL" id="JBEHCU010005152">
    <property type="protein sequence ID" value="KAL1400721.1"/>
    <property type="molecule type" value="Genomic_DNA"/>
</dbReference>